<keyword evidence="3" id="KW-1185">Reference proteome</keyword>
<dbReference type="EMBL" id="CP000448">
    <property type="protein sequence ID" value="ABI69319.1"/>
    <property type="molecule type" value="Genomic_DNA"/>
</dbReference>
<evidence type="ECO:0000256" key="1">
    <source>
        <dbReference type="SAM" id="MobiDB-lite"/>
    </source>
</evidence>
<dbReference type="Proteomes" id="UP000001968">
    <property type="component" value="Chromosome"/>
</dbReference>
<organism evidence="2 3">
    <name type="scientific">Syntrophomonas wolfei subsp. wolfei (strain DSM 2245B / Goettingen)</name>
    <dbReference type="NCBI Taxonomy" id="335541"/>
    <lineage>
        <taxon>Bacteria</taxon>
        <taxon>Bacillati</taxon>
        <taxon>Bacillota</taxon>
        <taxon>Clostridia</taxon>
        <taxon>Eubacteriales</taxon>
        <taxon>Syntrophomonadaceae</taxon>
        <taxon>Syntrophomonas</taxon>
    </lineage>
</organism>
<sequence>MSNMTMPEFPPQQYRPDLYNTIIDLLDSIALEEMALSHLLNAEAEKIQHFIGYISSCTPPDVLIDFNVVVNETLETVIMKEWLLLRKLEKVTRFFHQQFPPPIPPRPPVPPCPPTPPRPPVPPCPPPPPCPARPCPPIYQCRPRSTCKISCKPRRPVKKHRFHYEE</sequence>
<dbReference type="STRING" id="335541.Swol_2024"/>
<dbReference type="AlphaFoldDB" id="Q0AVD5"/>
<gene>
    <name evidence="2" type="ordered locus">Swol_2024</name>
</gene>
<dbReference type="Pfam" id="PF26595">
    <property type="entry name" value="A_ENA"/>
    <property type="match status" value="1"/>
</dbReference>
<dbReference type="HOGENOM" id="CLU_1668541_0_0_9"/>
<dbReference type="KEGG" id="swo:Swol_2024"/>
<protein>
    <submittedName>
        <fullName evidence="2">Uncharacterized protein</fullName>
    </submittedName>
</protein>
<accession>Q0AVD5</accession>
<dbReference type="eggNOG" id="ENOG5033077">
    <property type="taxonomic scope" value="Bacteria"/>
</dbReference>
<evidence type="ECO:0000313" key="3">
    <source>
        <dbReference type="Proteomes" id="UP000001968"/>
    </source>
</evidence>
<dbReference type="InterPro" id="IPR058705">
    <property type="entry name" value="A_ENA"/>
</dbReference>
<evidence type="ECO:0000313" key="2">
    <source>
        <dbReference type="EMBL" id="ABI69319.1"/>
    </source>
</evidence>
<proteinExistence type="predicted"/>
<feature type="region of interest" description="Disordered" evidence="1">
    <location>
        <begin position="102"/>
        <end position="123"/>
    </location>
</feature>
<name>Q0AVD5_SYNWW</name>
<reference evidence="3" key="1">
    <citation type="journal article" date="2010" name="Environ. Microbiol.">
        <title>The genome of Syntrophomonas wolfei: new insights into syntrophic metabolism and biohydrogen production.</title>
        <authorList>
            <person name="Sieber J.R."/>
            <person name="Sims D.R."/>
            <person name="Han C."/>
            <person name="Kim E."/>
            <person name="Lykidis A."/>
            <person name="Lapidus A.L."/>
            <person name="McDonnald E."/>
            <person name="Rohlin L."/>
            <person name="Culley D.E."/>
            <person name="Gunsalus R."/>
            <person name="McInerney M.J."/>
        </authorList>
    </citation>
    <scope>NUCLEOTIDE SEQUENCE [LARGE SCALE GENOMIC DNA]</scope>
    <source>
        <strain evidence="3">DSM 2245B / Goettingen</strain>
    </source>
</reference>